<keyword evidence="7" id="KW-0812">Transmembrane</keyword>
<sequence>MSDTPHEEAHTGPIKTPRQLLWTVFFCFVVPIFAIIGLVLYVTSGDKPAQGAANPERALAERIQKVGMVELRDANRPLRAGEEVFKGQCAACHATGAAGAPKLGDAAAWGPRIQTGFEALVHSALTGKGAMAAQGGGDFNDTEIARGVAYMANAAGAKFTEPSAPAAAGASAPAEAQAATPAPAAPAMIAAATAPQAAPTAATAAPAPAAVAAGAGEALYKQACQVCHAAGVAGAPKFGDKASWAERLKDGIDGMTRIAIAGKGAMPPRGGTQASDAEIRAVVEYMANAVK</sequence>
<proteinExistence type="predicted"/>
<feature type="domain" description="Cytochrome c" evidence="8">
    <location>
        <begin position="211"/>
        <end position="290"/>
    </location>
</feature>
<evidence type="ECO:0000256" key="6">
    <source>
        <dbReference type="PROSITE-ProRule" id="PRU00433"/>
    </source>
</evidence>
<dbReference type="GO" id="GO:0020037">
    <property type="term" value="F:heme binding"/>
    <property type="evidence" value="ECO:0007669"/>
    <property type="project" value="InterPro"/>
</dbReference>
<dbReference type="OrthoDB" id="9814708at2"/>
<accession>A0A328YPJ4</accession>
<dbReference type="GO" id="GO:0009055">
    <property type="term" value="F:electron transfer activity"/>
    <property type="evidence" value="ECO:0007669"/>
    <property type="project" value="InterPro"/>
</dbReference>
<dbReference type="Gene3D" id="1.10.760.10">
    <property type="entry name" value="Cytochrome c-like domain"/>
    <property type="match status" value="2"/>
</dbReference>
<dbReference type="GO" id="GO:0005506">
    <property type="term" value="F:iron ion binding"/>
    <property type="evidence" value="ECO:0007669"/>
    <property type="project" value="InterPro"/>
</dbReference>
<evidence type="ECO:0000256" key="1">
    <source>
        <dbReference type="ARBA" id="ARBA00022448"/>
    </source>
</evidence>
<dbReference type="InterPro" id="IPR036909">
    <property type="entry name" value="Cyt_c-like_dom_sf"/>
</dbReference>
<dbReference type="PANTHER" id="PTHR40942">
    <property type="match status" value="1"/>
</dbReference>
<dbReference type="Pfam" id="PF13442">
    <property type="entry name" value="Cytochrome_CBB3"/>
    <property type="match status" value="2"/>
</dbReference>
<evidence type="ECO:0000256" key="3">
    <source>
        <dbReference type="ARBA" id="ARBA00022723"/>
    </source>
</evidence>
<dbReference type="PRINTS" id="PR00607">
    <property type="entry name" value="CYTCHROMECIE"/>
</dbReference>
<keyword evidence="7" id="KW-1133">Transmembrane helix</keyword>
<dbReference type="PROSITE" id="PS51007">
    <property type="entry name" value="CYTC"/>
    <property type="match status" value="2"/>
</dbReference>
<reference evidence="9 10" key="1">
    <citation type="submission" date="2018-06" db="EMBL/GenBank/DDBJ databases">
        <title>Genomic Encyclopedia of Archaeal and Bacterial Type Strains, Phase II (KMG-II): from individual species to whole genera.</title>
        <authorList>
            <person name="Goeker M."/>
        </authorList>
    </citation>
    <scope>NUCLEOTIDE SEQUENCE [LARGE SCALE GENOMIC DNA]</scope>
    <source>
        <strain evidence="9 10">CFPB 3232</strain>
    </source>
</reference>
<dbReference type="SUPFAM" id="SSF46626">
    <property type="entry name" value="Cytochrome c"/>
    <property type="match status" value="2"/>
</dbReference>
<keyword evidence="2 6" id="KW-0349">Heme</keyword>
<keyword evidence="1" id="KW-0813">Transport</keyword>
<keyword evidence="10" id="KW-1185">Reference proteome</keyword>
<dbReference type="Proteomes" id="UP000248856">
    <property type="component" value="Unassembled WGS sequence"/>
</dbReference>
<keyword evidence="3 6" id="KW-0479">Metal-binding</keyword>
<evidence type="ECO:0000313" key="10">
    <source>
        <dbReference type="Proteomes" id="UP000248856"/>
    </source>
</evidence>
<keyword evidence="5 6" id="KW-0408">Iron</keyword>
<evidence type="ECO:0000259" key="8">
    <source>
        <dbReference type="PROSITE" id="PS51007"/>
    </source>
</evidence>
<dbReference type="EMBL" id="QLTA01000057">
    <property type="protein sequence ID" value="RAR75991.1"/>
    <property type="molecule type" value="Genomic_DNA"/>
</dbReference>
<feature type="domain" description="Cytochrome c" evidence="8">
    <location>
        <begin position="76"/>
        <end position="155"/>
    </location>
</feature>
<dbReference type="InterPro" id="IPR002323">
    <property type="entry name" value="Cyt_CIE"/>
</dbReference>
<evidence type="ECO:0000256" key="2">
    <source>
        <dbReference type="ARBA" id="ARBA00022617"/>
    </source>
</evidence>
<name>A0A328YPJ4_9BURK</name>
<protein>
    <submittedName>
        <fullName evidence="9">Cytochrome c5</fullName>
    </submittedName>
</protein>
<dbReference type="AlphaFoldDB" id="A0A328YPJ4"/>
<dbReference type="InterPro" id="IPR009056">
    <property type="entry name" value="Cyt_c-like_dom"/>
</dbReference>
<comment type="caution">
    <text evidence="9">The sequence shown here is derived from an EMBL/GenBank/DDBJ whole genome shotgun (WGS) entry which is preliminary data.</text>
</comment>
<evidence type="ECO:0000256" key="5">
    <source>
        <dbReference type="ARBA" id="ARBA00023004"/>
    </source>
</evidence>
<evidence type="ECO:0000313" key="9">
    <source>
        <dbReference type="EMBL" id="RAR75991.1"/>
    </source>
</evidence>
<dbReference type="PANTHER" id="PTHR40942:SF4">
    <property type="entry name" value="CYTOCHROME C5"/>
    <property type="match status" value="1"/>
</dbReference>
<keyword evidence="7" id="KW-0472">Membrane</keyword>
<feature type="transmembrane region" description="Helical" evidence="7">
    <location>
        <begin position="20"/>
        <end position="42"/>
    </location>
</feature>
<gene>
    <name evidence="9" type="ORF">AX018_10572</name>
</gene>
<evidence type="ECO:0000256" key="7">
    <source>
        <dbReference type="SAM" id="Phobius"/>
    </source>
</evidence>
<keyword evidence="4" id="KW-0249">Electron transport</keyword>
<evidence type="ECO:0000256" key="4">
    <source>
        <dbReference type="ARBA" id="ARBA00022982"/>
    </source>
</evidence>
<organism evidence="9 10">
    <name type="scientific">Paracidovorax anthurii</name>
    <dbReference type="NCBI Taxonomy" id="78229"/>
    <lineage>
        <taxon>Bacteria</taxon>
        <taxon>Pseudomonadati</taxon>
        <taxon>Pseudomonadota</taxon>
        <taxon>Betaproteobacteria</taxon>
        <taxon>Burkholderiales</taxon>
        <taxon>Comamonadaceae</taxon>
        <taxon>Paracidovorax</taxon>
    </lineage>
</organism>
<dbReference type="RefSeq" id="WP_111881311.1">
    <property type="nucleotide sequence ID" value="NZ_QLTA01000057.1"/>
</dbReference>